<dbReference type="AlphaFoldDB" id="A0A1E5NZI3"/>
<organism evidence="2 3">
    <name type="scientific">Streptomyces agglomeratus</name>
    <dbReference type="NCBI Taxonomy" id="285458"/>
    <lineage>
        <taxon>Bacteria</taxon>
        <taxon>Bacillati</taxon>
        <taxon>Actinomycetota</taxon>
        <taxon>Actinomycetes</taxon>
        <taxon>Kitasatosporales</taxon>
        <taxon>Streptomycetaceae</taxon>
        <taxon>Streptomyces</taxon>
    </lineage>
</organism>
<proteinExistence type="predicted"/>
<feature type="region of interest" description="Disordered" evidence="1">
    <location>
        <begin position="20"/>
        <end position="88"/>
    </location>
</feature>
<accession>A0A1E5NZI3</accession>
<name>A0A1E5NZI3_9ACTN</name>
<evidence type="ECO:0000313" key="2">
    <source>
        <dbReference type="EMBL" id="OEJ21735.1"/>
    </source>
</evidence>
<keyword evidence="3" id="KW-1185">Reference proteome</keyword>
<sequence>MTHGVTAFVALIVGVAIGSLDATEDKAGRERPAPTVTTPSRAAETTRAHEPPATEPAPARTTAPNTPPPSPEPTAKPGPATSFKGDGQYLVGEDIEAGTYMTAGPADGLFPNCYWARHKDASGEFSSIIANGNVQGQTQVTVRKSEYLEVKGCLPWKKAS</sequence>
<protein>
    <submittedName>
        <fullName evidence="2">Uncharacterized protein</fullName>
    </submittedName>
</protein>
<feature type="compositionally biased region" description="Basic and acidic residues" evidence="1">
    <location>
        <begin position="23"/>
        <end position="32"/>
    </location>
</feature>
<dbReference type="EMBL" id="MEHJ01000002">
    <property type="protein sequence ID" value="OEJ21735.1"/>
    <property type="molecule type" value="Genomic_DNA"/>
</dbReference>
<comment type="caution">
    <text evidence="2">The sequence shown here is derived from an EMBL/GenBank/DDBJ whole genome shotgun (WGS) entry which is preliminary data.</text>
</comment>
<evidence type="ECO:0000256" key="1">
    <source>
        <dbReference type="SAM" id="MobiDB-lite"/>
    </source>
</evidence>
<reference evidence="2 3" key="1">
    <citation type="submission" date="2016-08" db="EMBL/GenBank/DDBJ databases">
        <title>Complete genome sequence of Streptomyces agglomeratus strain 6-3-2, a novel anti-MRSA actinomycete isolated from Wuli of Tebit, China.</title>
        <authorList>
            <person name="Chen X."/>
        </authorList>
    </citation>
    <scope>NUCLEOTIDE SEQUENCE [LARGE SCALE GENOMIC DNA]</scope>
    <source>
        <strain evidence="2 3">6-3-2</strain>
    </source>
</reference>
<feature type="compositionally biased region" description="Pro residues" evidence="1">
    <location>
        <begin position="65"/>
        <end position="76"/>
    </location>
</feature>
<gene>
    <name evidence="2" type="ORF">AS594_39190</name>
</gene>
<evidence type="ECO:0000313" key="3">
    <source>
        <dbReference type="Proteomes" id="UP000095759"/>
    </source>
</evidence>
<dbReference type="Proteomes" id="UP000095759">
    <property type="component" value="Unassembled WGS sequence"/>
</dbReference>